<feature type="domain" description="Nitroreductase" evidence="3">
    <location>
        <begin position="15"/>
        <end position="192"/>
    </location>
</feature>
<accession>A0A1G6A678</accession>
<evidence type="ECO:0000256" key="1">
    <source>
        <dbReference type="ARBA" id="ARBA00007118"/>
    </source>
</evidence>
<dbReference type="Proteomes" id="UP000182508">
    <property type="component" value="Unassembled WGS sequence"/>
</dbReference>
<comment type="similarity">
    <text evidence="1">Belongs to the nitroreductase family.</text>
</comment>
<keyword evidence="2" id="KW-0560">Oxidoreductase</keyword>
<evidence type="ECO:0000313" key="5">
    <source>
        <dbReference type="Proteomes" id="UP000182508"/>
    </source>
</evidence>
<dbReference type="GO" id="GO:0016491">
    <property type="term" value="F:oxidoreductase activity"/>
    <property type="evidence" value="ECO:0007669"/>
    <property type="project" value="UniProtKB-KW"/>
</dbReference>
<name>A0A1G6A678_9STRE</name>
<reference evidence="4 5" key="1">
    <citation type="submission" date="2016-10" db="EMBL/GenBank/DDBJ databases">
        <authorList>
            <person name="de Groot N.N."/>
        </authorList>
    </citation>
    <scope>NUCLEOTIDE SEQUENCE [LARGE SCALE GENOMIC DNA]</scope>
    <source>
        <strain evidence="4 5">A-4</strain>
    </source>
</reference>
<evidence type="ECO:0000259" key="3">
    <source>
        <dbReference type="Pfam" id="PF00881"/>
    </source>
</evidence>
<evidence type="ECO:0000313" key="4">
    <source>
        <dbReference type="EMBL" id="SDB03543.1"/>
    </source>
</evidence>
<dbReference type="Pfam" id="PF00881">
    <property type="entry name" value="Nitroreductase"/>
    <property type="match status" value="1"/>
</dbReference>
<dbReference type="PANTHER" id="PTHR43673">
    <property type="entry name" value="NAD(P)H NITROREDUCTASE YDGI-RELATED"/>
    <property type="match status" value="1"/>
</dbReference>
<sequence>MSHFINNNFEDVLINRHSVRHFDPKVKISRDELQTMISEAITAPSACNLQPWRFVIVDTVEGKEKLASFFMKFNKPQLETSSAIVFVFGDTQAYKSYRDLWNKAYEDGRITAEKRDEVLKTFLPLYEAASYEGLIHDAKTNSSLAAMQFMLVARGHGYETNAIQGYNAKVAAETLGLNPERYVPNMAIAIGKPDPNNLPSEIKSTRYTTEDVCQFL</sequence>
<dbReference type="AlphaFoldDB" id="A0A1G6A678"/>
<dbReference type="CDD" id="cd02137">
    <property type="entry name" value="MhqN-like"/>
    <property type="match status" value="1"/>
</dbReference>
<dbReference type="InterPro" id="IPR029479">
    <property type="entry name" value="Nitroreductase"/>
</dbReference>
<gene>
    <name evidence="4" type="ORF">SAMN02910293_00161</name>
</gene>
<proteinExistence type="inferred from homology"/>
<dbReference type="EMBL" id="FMXP01000003">
    <property type="protein sequence ID" value="SDB03543.1"/>
    <property type="molecule type" value="Genomic_DNA"/>
</dbReference>
<organism evidence="4 5">
    <name type="scientific">Streptococcus henryi</name>
    <dbReference type="NCBI Taxonomy" id="439219"/>
    <lineage>
        <taxon>Bacteria</taxon>
        <taxon>Bacillati</taxon>
        <taxon>Bacillota</taxon>
        <taxon>Bacilli</taxon>
        <taxon>Lactobacillales</taxon>
        <taxon>Streptococcaceae</taxon>
        <taxon>Streptococcus</taxon>
    </lineage>
</organism>
<keyword evidence="5" id="KW-1185">Reference proteome</keyword>
<dbReference type="SUPFAM" id="SSF55469">
    <property type="entry name" value="FMN-dependent nitroreductase-like"/>
    <property type="match status" value="1"/>
</dbReference>
<evidence type="ECO:0000256" key="2">
    <source>
        <dbReference type="ARBA" id="ARBA00023002"/>
    </source>
</evidence>
<dbReference type="eggNOG" id="COG0778">
    <property type="taxonomic scope" value="Bacteria"/>
</dbReference>
<protein>
    <recommendedName>
        <fullName evidence="3">Nitroreductase domain-containing protein</fullName>
    </recommendedName>
</protein>
<dbReference type="RefSeq" id="WP_074484953.1">
    <property type="nucleotide sequence ID" value="NZ_FMXP01000003.1"/>
</dbReference>
<dbReference type="Gene3D" id="3.40.109.10">
    <property type="entry name" value="NADH Oxidase"/>
    <property type="match status" value="1"/>
</dbReference>
<dbReference type="PANTHER" id="PTHR43673:SF10">
    <property type="entry name" value="NADH DEHYDROGENASE_NAD(P)H NITROREDUCTASE XCC3605-RELATED"/>
    <property type="match status" value="1"/>
</dbReference>
<dbReference type="InterPro" id="IPR000415">
    <property type="entry name" value="Nitroreductase-like"/>
</dbReference>
<dbReference type="STRING" id="439219.SAMN02910293_00161"/>